<dbReference type="Gene3D" id="1.10.10.10">
    <property type="entry name" value="Winged helix-like DNA-binding domain superfamily/Winged helix DNA-binding domain"/>
    <property type="match status" value="1"/>
</dbReference>
<accession>A0A0R2K4F9</accession>
<comment type="similarity">
    <text evidence="1">Belongs to the SorC transcriptional regulatory family.</text>
</comment>
<dbReference type="SUPFAM" id="SSF100950">
    <property type="entry name" value="NagB/RpiA/CoA transferase-like"/>
    <property type="match status" value="1"/>
</dbReference>
<reference evidence="8 10" key="2">
    <citation type="submission" date="2016-10" db="EMBL/GenBank/DDBJ databases">
        <authorList>
            <person name="Varghese N."/>
            <person name="Submissions S."/>
        </authorList>
    </citation>
    <scope>NUCLEOTIDE SEQUENCE [LARGE SCALE GENOMIC DNA]</scope>
    <source>
        <strain evidence="8 10">CGMCC 1.3889</strain>
    </source>
</reference>
<dbReference type="InterPro" id="IPR051054">
    <property type="entry name" value="SorC_transcr_regulators"/>
</dbReference>
<dbReference type="GeneID" id="76043819"/>
<dbReference type="AlphaFoldDB" id="A0A0R2K4F9"/>
<reference evidence="7 9" key="1">
    <citation type="journal article" date="2015" name="Genome Announc.">
        <title>Expanding the biotechnology potential of lactobacilli through comparative genomics of 213 strains and associated genera.</title>
        <authorList>
            <person name="Sun Z."/>
            <person name="Harris H.M."/>
            <person name="McCann A."/>
            <person name="Guo C."/>
            <person name="Argimon S."/>
            <person name="Zhang W."/>
            <person name="Yang X."/>
            <person name="Jeffery I.B."/>
            <person name="Cooney J.C."/>
            <person name="Kagawa T.F."/>
            <person name="Liu W."/>
            <person name="Song Y."/>
            <person name="Salvetti E."/>
            <person name="Wrobel A."/>
            <person name="Rasinkangas P."/>
            <person name="Parkhill J."/>
            <person name="Rea M.C."/>
            <person name="O'Sullivan O."/>
            <person name="Ritari J."/>
            <person name="Douillard F.P."/>
            <person name="Paul Ross R."/>
            <person name="Yang R."/>
            <person name="Briner A.E."/>
            <person name="Felis G.E."/>
            <person name="de Vos W.M."/>
            <person name="Barrangou R."/>
            <person name="Klaenhammer T.R."/>
            <person name="Caufield P.W."/>
            <person name="Cui Y."/>
            <person name="Zhang H."/>
            <person name="O'Toole P.W."/>
        </authorList>
    </citation>
    <scope>NUCLEOTIDE SEQUENCE [LARGE SCALE GENOMIC DNA]</scope>
    <source>
        <strain evidence="7 9">DSM 22301</strain>
    </source>
</reference>
<evidence type="ECO:0000256" key="4">
    <source>
        <dbReference type="ARBA" id="ARBA00023163"/>
    </source>
</evidence>
<feature type="domain" description="CggR N-terminal DNA binding" evidence="6">
    <location>
        <begin position="18"/>
        <end position="87"/>
    </location>
</feature>
<keyword evidence="2" id="KW-0805">Transcription regulation</keyword>
<dbReference type="OrthoDB" id="9793820at2"/>
<evidence type="ECO:0000256" key="1">
    <source>
        <dbReference type="ARBA" id="ARBA00010466"/>
    </source>
</evidence>
<dbReference type="InterPro" id="IPR048715">
    <property type="entry name" value="CggR_N"/>
</dbReference>
<gene>
    <name evidence="7" type="ORF">IV87_GL000449</name>
    <name evidence="8" type="ORF">SAMN04487973_11225</name>
</gene>
<dbReference type="PANTHER" id="PTHR34294:SF5">
    <property type="entry name" value="CENTRAL GLYCOLYTIC GENES REGULATOR"/>
    <property type="match status" value="1"/>
</dbReference>
<dbReference type="PANTHER" id="PTHR34294">
    <property type="entry name" value="TRANSCRIPTIONAL REGULATOR-RELATED"/>
    <property type="match status" value="1"/>
</dbReference>
<evidence type="ECO:0000313" key="7">
    <source>
        <dbReference type="EMBL" id="KRN82213.1"/>
    </source>
</evidence>
<organism evidence="7 9">
    <name type="scientific">Pediococcus ethanolidurans</name>
    <dbReference type="NCBI Taxonomy" id="319653"/>
    <lineage>
        <taxon>Bacteria</taxon>
        <taxon>Bacillati</taxon>
        <taxon>Bacillota</taxon>
        <taxon>Bacilli</taxon>
        <taxon>Lactobacillales</taxon>
        <taxon>Lactobacillaceae</taxon>
        <taxon>Pediococcus</taxon>
    </lineage>
</organism>
<dbReference type="EMBL" id="FOGK01000012">
    <property type="protein sequence ID" value="SER65505.1"/>
    <property type="molecule type" value="Genomic_DNA"/>
</dbReference>
<dbReference type="InterPro" id="IPR037171">
    <property type="entry name" value="NagB/RpiA_transferase-like"/>
</dbReference>
<dbReference type="Proteomes" id="UP000051749">
    <property type="component" value="Unassembled WGS sequence"/>
</dbReference>
<dbReference type="Pfam" id="PF04198">
    <property type="entry name" value="Sugar-bind"/>
    <property type="match status" value="1"/>
</dbReference>
<evidence type="ECO:0000259" key="6">
    <source>
        <dbReference type="Pfam" id="PF21715"/>
    </source>
</evidence>
<keyword evidence="3" id="KW-0238">DNA-binding</keyword>
<dbReference type="RefSeq" id="WP_057806717.1">
    <property type="nucleotide sequence ID" value="NZ_BJYP01000024.1"/>
</dbReference>
<dbReference type="Gene3D" id="3.40.50.1360">
    <property type="match status" value="1"/>
</dbReference>
<dbReference type="InterPro" id="IPR007324">
    <property type="entry name" value="Sugar-bd_dom_put"/>
</dbReference>
<evidence type="ECO:0000313" key="10">
    <source>
        <dbReference type="Proteomes" id="UP000182818"/>
    </source>
</evidence>
<dbReference type="Proteomes" id="UP000182818">
    <property type="component" value="Unassembled WGS sequence"/>
</dbReference>
<dbReference type="InterPro" id="IPR036388">
    <property type="entry name" value="WH-like_DNA-bd_sf"/>
</dbReference>
<dbReference type="STRING" id="319653.SAMN04487973_11225"/>
<protein>
    <submittedName>
        <fullName evidence="8">Central glycolytic genes regulator</fullName>
    </submittedName>
</protein>
<keyword evidence="10" id="KW-1185">Reference proteome</keyword>
<dbReference type="PATRIC" id="fig|319653.3.peg.459"/>
<dbReference type="GO" id="GO:0003677">
    <property type="term" value="F:DNA binding"/>
    <property type="evidence" value="ECO:0007669"/>
    <property type="project" value="UniProtKB-KW"/>
</dbReference>
<evidence type="ECO:0000256" key="3">
    <source>
        <dbReference type="ARBA" id="ARBA00023125"/>
    </source>
</evidence>
<proteinExistence type="inferred from homology"/>
<dbReference type="EMBL" id="JQBY01000013">
    <property type="protein sequence ID" value="KRN82213.1"/>
    <property type="molecule type" value="Genomic_DNA"/>
</dbReference>
<evidence type="ECO:0000259" key="5">
    <source>
        <dbReference type="Pfam" id="PF04198"/>
    </source>
</evidence>
<dbReference type="GO" id="GO:0030246">
    <property type="term" value="F:carbohydrate binding"/>
    <property type="evidence" value="ECO:0007669"/>
    <property type="project" value="InterPro"/>
</dbReference>
<dbReference type="SUPFAM" id="SSF46785">
    <property type="entry name" value="Winged helix' DNA-binding domain"/>
    <property type="match status" value="1"/>
</dbReference>
<evidence type="ECO:0000313" key="8">
    <source>
        <dbReference type="EMBL" id="SER65505.1"/>
    </source>
</evidence>
<keyword evidence="4" id="KW-0804">Transcription</keyword>
<evidence type="ECO:0000313" key="9">
    <source>
        <dbReference type="Proteomes" id="UP000051749"/>
    </source>
</evidence>
<feature type="domain" description="Sugar-binding" evidence="5">
    <location>
        <begin position="93"/>
        <end position="341"/>
    </location>
</feature>
<dbReference type="Pfam" id="PF21715">
    <property type="entry name" value="CggR_N"/>
    <property type="match status" value="1"/>
</dbReference>
<sequence length="342" mass="37857">MQNELKWLEAIAPDMVDVFLKRFSVLRTIALMAPIGRRGLAVHLDMSERGLRTHTDMLRQLDLIQSSPAGMTLTKEGRSVLDGLGDMVNDMLGLQQSERDLARLLNIDRCFIVSGDCDAQDRVFASLGGILNDTLAKILPEGNNVIVVMGGNTMAQVAKEFSPELSTKRRLTFVPGRGGMGQSLAMQANTVCSIMAQRTHGESQSMYVPEKLSEKSYQPLLEEPSVQLVLQLIEQSNVVIHGIGRADEMAERREVDPNILQLLEQKKAVGEAFGCFYNQQGEIVYRVPRIGLQLERIQSIDHVFAIAGGHTKAQAIRSYMNLAPHQTYLITDEGAANLILKK</sequence>
<dbReference type="InterPro" id="IPR036390">
    <property type="entry name" value="WH_DNA-bd_sf"/>
</dbReference>
<evidence type="ECO:0000256" key="2">
    <source>
        <dbReference type="ARBA" id="ARBA00023015"/>
    </source>
</evidence>
<name>A0A0R2K4F9_9LACO</name>
<comment type="caution">
    <text evidence="7">The sequence shown here is derived from an EMBL/GenBank/DDBJ whole genome shotgun (WGS) entry which is preliminary data.</text>
</comment>